<keyword evidence="2" id="KW-1185">Reference proteome</keyword>
<dbReference type="KEGG" id="pace:A6070_03450"/>
<gene>
    <name evidence="1" type="ORF">A7E75_09475</name>
</gene>
<protein>
    <submittedName>
        <fullName evidence="1">Uncharacterized protein</fullName>
    </submittedName>
</protein>
<organism evidence="1 2">
    <name type="scientific">Syntrophotalea acetylenica</name>
    <name type="common">Pelobacter acetylenicus</name>
    <dbReference type="NCBI Taxonomy" id="29542"/>
    <lineage>
        <taxon>Bacteria</taxon>
        <taxon>Pseudomonadati</taxon>
        <taxon>Thermodesulfobacteriota</taxon>
        <taxon>Desulfuromonadia</taxon>
        <taxon>Desulfuromonadales</taxon>
        <taxon>Syntrophotaleaceae</taxon>
        <taxon>Syntrophotalea</taxon>
    </lineage>
</organism>
<reference evidence="1 2" key="1">
    <citation type="journal article" date="2017" name="Genome Announc.">
        <title>Complete Genome Sequences of Two Acetylene-Fermenting Pelobacter acetylenicus Strains.</title>
        <authorList>
            <person name="Sutton J.M."/>
            <person name="Baesman S.M."/>
            <person name="Fierst J.L."/>
            <person name="Poret-Peterson A.T."/>
            <person name="Oremland R.S."/>
            <person name="Dunlap D.S."/>
            <person name="Akob D.M."/>
        </authorList>
    </citation>
    <scope>NUCLEOTIDE SEQUENCE [LARGE SCALE GENOMIC DNA]</scope>
    <source>
        <strain evidence="1 2">DSM 3247</strain>
    </source>
</reference>
<name>A0A1L3GHU5_SYNAC</name>
<accession>A0A1L3GHU5</accession>
<evidence type="ECO:0000313" key="1">
    <source>
        <dbReference type="EMBL" id="APG25228.1"/>
    </source>
</evidence>
<dbReference type="OrthoDB" id="5479105at2"/>
<dbReference type="Pfam" id="PF19676">
    <property type="entry name" value="DUF6178"/>
    <property type="match status" value="1"/>
</dbReference>
<dbReference type="InterPro" id="IPR045750">
    <property type="entry name" value="DUF6178"/>
</dbReference>
<dbReference type="EMBL" id="CP015518">
    <property type="protein sequence ID" value="APG25228.1"/>
    <property type="molecule type" value="Genomic_DNA"/>
</dbReference>
<dbReference type="STRING" id="29542.A6070_03450"/>
<sequence>MTIKHPPAGGKKDLAPGESSALHLHGQAFHALSLEQQREQLRLADASMRYRMILDAADGRDLTHSLASQDLFLTIKELGRDEVPELVAMSSGEQLTAFIDLDCWKGDRIDAPEALQWLALAMTEGEEAVLTAAAAIDFELLVLIMAKFVRVLRGPEAFHDEDNPPDLSKCVGSYEVDFLQQKYARLVSSILDCLYRLDSAFYMHLMEALRWELLSSLEENAYQGRCERLQDLGFPDALQAAEIYAPLDPATFEAASYRRHATVDGTAPAPGFALSIVRRGDLLGRVLSMGIGAATGWDLVYLANKMMVADRIDCGDRDALKTAMDKVYGYLNLALEHLCHNDAERAAQLLENSYLQPLFQLGYSLTLSLQQRARRLRSSSLGPWLDGVWAMLSEALSAVRPLYPLALDTPGAGGTRSFRDLSDVERVAETLASIEAARRLFEEHFPFRLPAPDDLDLCGCQPDQFQGVGLRHFFLTAVANRLSGRPFDITPLPARELAGLHYQVCKDKTLNNVLREEIRTWIGKMEPDAWPFVEACLHCWNDTLCPLLPERLDARFLDGLLVRLS</sequence>
<proteinExistence type="predicted"/>
<evidence type="ECO:0000313" key="2">
    <source>
        <dbReference type="Proteomes" id="UP000182264"/>
    </source>
</evidence>
<dbReference type="AlphaFoldDB" id="A0A1L3GHU5"/>
<dbReference type="RefSeq" id="WP_072287077.1">
    <property type="nucleotide sequence ID" value="NZ_CP015455.1"/>
</dbReference>
<dbReference type="Proteomes" id="UP000182264">
    <property type="component" value="Chromosome"/>
</dbReference>